<proteinExistence type="predicted"/>
<keyword evidence="10" id="KW-1185">Reference proteome</keyword>
<dbReference type="EMBL" id="UZAI01021337">
    <property type="protein sequence ID" value="VDP55182.1"/>
    <property type="molecule type" value="Genomic_DNA"/>
</dbReference>
<evidence type="ECO:0000256" key="1">
    <source>
        <dbReference type="ARBA" id="ARBA00004496"/>
    </source>
</evidence>
<evidence type="ECO:0000259" key="8">
    <source>
        <dbReference type="PROSITE" id="PS50102"/>
    </source>
</evidence>
<keyword evidence="2" id="KW-0963">Cytoplasm</keyword>
<evidence type="ECO:0000256" key="7">
    <source>
        <dbReference type="SAM" id="Phobius"/>
    </source>
</evidence>
<comment type="subcellular location">
    <subcellularLocation>
        <location evidence="1">Cytoplasm</location>
    </subcellularLocation>
</comment>
<feature type="transmembrane region" description="Helical" evidence="7">
    <location>
        <begin position="223"/>
        <end position="244"/>
    </location>
</feature>
<evidence type="ECO:0000256" key="6">
    <source>
        <dbReference type="PROSITE-ProRule" id="PRU00176"/>
    </source>
</evidence>
<dbReference type="PROSITE" id="PS50102">
    <property type="entry name" value="RRM"/>
    <property type="match status" value="1"/>
</dbReference>
<keyword evidence="5" id="KW-0648">Protein biosynthesis</keyword>
<evidence type="ECO:0000256" key="2">
    <source>
        <dbReference type="ARBA" id="ARBA00022490"/>
    </source>
</evidence>
<dbReference type="Gene3D" id="3.30.70.330">
    <property type="match status" value="1"/>
</dbReference>
<dbReference type="GO" id="GO:0003743">
    <property type="term" value="F:translation initiation factor activity"/>
    <property type="evidence" value="ECO:0007669"/>
    <property type="project" value="UniProtKB-KW"/>
</dbReference>
<dbReference type="GO" id="GO:0031369">
    <property type="term" value="F:translation initiation factor binding"/>
    <property type="evidence" value="ECO:0007669"/>
    <property type="project" value="InterPro"/>
</dbReference>
<accession>A0A3P8DTY2</accession>
<dbReference type="InterPro" id="IPR035979">
    <property type="entry name" value="RBD_domain_sf"/>
</dbReference>
<reference evidence="9 10" key="1">
    <citation type="submission" date="2018-11" db="EMBL/GenBank/DDBJ databases">
        <authorList>
            <consortium name="Pathogen Informatics"/>
        </authorList>
    </citation>
    <scope>NUCLEOTIDE SEQUENCE [LARGE SCALE GENOMIC DNA]</scope>
    <source>
        <strain evidence="9 10">Zambia</strain>
    </source>
</reference>
<gene>
    <name evidence="9" type="ORF">SMRZ_LOCUS25440</name>
</gene>
<sequence length="304" mass="34723">MGSTIIVDGCPVVGPAKFELLKKFLLDKFSKIGPIVDHEFPLDNEKQTKGYIFITYENGKAASQAVRTMNNVPLDKNHTFQVTLLSDFERVTNVPTEWVPPPKQEYKDLGNLKSWLLNEFCRDQFAVVYNDGETGSVYWHTAVEPVVAEERAHWTDGWMRWSPRGTYLATMHSLGIILWGGEKFQRIGRFPHSVVIFIHILYLLLCALMLSKCFFVPMTGFGIQLHFIPLVILIKICSLSWMVWSWSSHRSFEQHHQHKLQIEVNSNTSLLSEVCADDVVQKNDESFTIKPSSSENKTPSKSST</sequence>
<evidence type="ECO:0000256" key="5">
    <source>
        <dbReference type="ARBA" id="ARBA00022917"/>
    </source>
</evidence>
<protein>
    <recommendedName>
        <fullName evidence="8">RRM domain-containing protein</fullName>
    </recommendedName>
</protein>
<dbReference type="GO" id="GO:0005852">
    <property type="term" value="C:eukaryotic translation initiation factor 3 complex"/>
    <property type="evidence" value="ECO:0007669"/>
    <property type="project" value="InterPro"/>
</dbReference>
<keyword evidence="3" id="KW-0396">Initiation factor</keyword>
<keyword evidence="4 6" id="KW-0694">RNA-binding</keyword>
<evidence type="ECO:0000313" key="10">
    <source>
        <dbReference type="Proteomes" id="UP000277204"/>
    </source>
</evidence>
<dbReference type="PANTHER" id="PTHR14068:SF0">
    <property type="entry name" value="EUKARYOTIC TRANSLATION INITIATION FACTOR 3 SUBUNIT B"/>
    <property type="match status" value="1"/>
</dbReference>
<dbReference type="InterPro" id="IPR034363">
    <property type="entry name" value="eIF3B_RRM"/>
</dbReference>
<dbReference type="InterPro" id="IPR012677">
    <property type="entry name" value="Nucleotide-bd_a/b_plait_sf"/>
</dbReference>
<name>A0A3P8DTY2_9TREM</name>
<dbReference type="Pfam" id="PF00076">
    <property type="entry name" value="RRM_1"/>
    <property type="match status" value="1"/>
</dbReference>
<dbReference type="InterPro" id="IPR000504">
    <property type="entry name" value="RRM_dom"/>
</dbReference>
<dbReference type="PANTHER" id="PTHR14068">
    <property type="entry name" value="EUKARYOTIC TRANSLATION INITIATION FACTOR 3 EIF3 -RELATED"/>
    <property type="match status" value="1"/>
</dbReference>
<evidence type="ECO:0000256" key="3">
    <source>
        <dbReference type="ARBA" id="ARBA00022540"/>
    </source>
</evidence>
<dbReference type="AlphaFoldDB" id="A0A3P8DTY2"/>
<evidence type="ECO:0000313" key="9">
    <source>
        <dbReference type="EMBL" id="VDP55182.1"/>
    </source>
</evidence>
<dbReference type="CDD" id="cd12278">
    <property type="entry name" value="RRM_eIF3B"/>
    <property type="match status" value="1"/>
</dbReference>
<dbReference type="SMART" id="SM00360">
    <property type="entry name" value="RRM"/>
    <property type="match status" value="1"/>
</dbReference>
<dbReference type="SUPFAM" id="SSF54928">
    <property type="entry name" value="RNA-binding domain, RBD"/>
    <property type="match status" value="1"/>
</dbReference>
<dbReference type="Proteomes" id="UP000277204">
    <property type="component" value="Unassembled WGS sequence"/>
</dbReference>
<keyword evidence="7" id="KW-1133">Transmembrane helix</keyword>
<keyword evidence="7" id="KW-0472">Membrane</keyword>
<organism evidence="9 10">
    <name type="scientific">Schistosoma margrebowiei</name>
    <dbReference type="NCBI Taxonomy" id="48269"/>
    <lineage>
        <taxon>Eukaryota</taxon>
        <taxon>Metazoa</taxon>
        <taxon>Spiralia</taxon>
        <taxon>Lophotrochozoa</taxon>
        <taxon>Platyhelminthes</taxon>
        <taxon>Trematoda</taxon>
        <taxon>Digenea</taxon>
        <taxon>Strigeidida</taxon>
        <taxon>Schistosomatoidea</taxon>
        <taxon>Schistosomatidae</taxon>
        <taxon>Schistosoma</taxon>
    </lineage>
</organism>
<dbReference type="InterPro" id="IPR011400">
    <property type="entry name" value="EIF3B"/>
</dbReference>
<feature type="transmembrane region" description="Helical" evidence="7">
    <location>
        <begin position="194"/>
        <end position="217"/>
    </location>
</feature>
<keyword evidence="7" id="KW-0812">Transmembrane</keyword>
<feature type="domain" description="RRM" evidence="8">
    <location>
        <begin position="3"/>
        <end position="87"/>
    </location>
</feature>
<evidence type="ECO:0000256" key="4">
    <source>
        <dbReference type="ARBA" id="ARBA00022884"/>
    </source>
</evidence>
<dbReference type="GO" id="GO:0003723">
    <property type="term" value="F:RNA binding"/>
    <property type="evidence" value="ECO:0007669"/>
    <property type="project" value="UniProtKB-UniRule"/>
</dbReference>